<dbReference type="PANTHER" id="PTHR47504:SF3">
    <property type="entry name" value="HTH-TYPE TRANSCRIPTIONAL REGULATOR YKGA-RELATED"/>
    <property type="match status" value="1"/>
</dbReference>
<dbReference type="GeneID" id="66879282"/>
<dbReference type="GO" id="GO:0043565">
    <property type="term" value="F:sequence-specific DNA binding"/>
    <property type="evidence" value="ECO:0007669"/>
    <property type="project" value="InterPro"/>
</dbReference>
<evidence type="ECO:0000259" key="4">
    <source>
        <dbReference type="PROSITE" id="PS01124"/>
    </source>
</evidence>
<dbReference type="PANTHER" id="PTHR47504">
    <property type="entry name" value="RIGHT ORIGIN-BINDING PROTEIN"/>
    <property type="match status" value="1"/>
</dbReference>
<sequence>MEGAVVRYILSWVEENIYTGASIGKLVDETGYSRRTLELWFLKYSGFPLGEYLLRRRMSRAAMLLRMTELSILEVSTMFHFYSSQNFTRSFRIFSGVTPTKYRKQDKWSVKLLQRPLLMEDTHNLKAEHCVLPELKLRGSSVVCAHNFILPLVEDDLARRMKSAVSSIRDNSGNEVCIAFRIMPSASLSASRDAVINVEMIIHDMDEKKEGTEEIVIPAGEYIQFRFSGLWSEYIVFTRLVYFKLVEEKVCRRNSYDLIFFTYQPDSNDDLICRLLIPVE</sequence>
<organism evidence="5">
    <name type="scientific">Yersinia ruckeri</name>
    <dbReference type="NCBI Taxonomy" id="29486"/>
    <lineage>
        <taxon>Bacteria</taxon>
        <taxon>Pseudomonadati</taxon>
        <taxon>Pseudomonadota</taxon>
        <taxon>Gammaproteobacteria</taxon>
        <taxon>Enterobacterales</taxon>
        <taxon>Yersiniaceae</taxon>
        <taxon>Yersinia</taxon>
    </lineage>
</organism>
<keyword evidence="2" id="KW-0238">DNA-binding</keyword>
<keyword evidence="3" id="KW-0804">Transcription</keyword>
<dbReference type="STRING" id="29486.UGYR_00755"/>
<evidence type="ECO:0000313" key="7">
    <source>
        <dbReference type="Proteomes" id="UP000255169"/>
    </source>
</evidence>
<dbReference type="PATRIC" id="fig|29486.45.peg.166"/>
<gene>
    <name evidence="6" type="primary">rob_2</name>
    <name evidence="5" type="ORF">CSF007_7880</name>
    <name evidence="6" type="ORF">NCTC10476_00556</name>
</gene>
<dbReference type="PROSITE" id="PS01124">
    <property type="entry name" value="HTH_ARAC_FAMILY_2"/>
    <property type="match status" value="1"/>
</dbReference>
<dbReference type="EMBL" id="LN681231">
    <property type="protein sequence ID" value="CEK27332.1"/>
    <property type="molecule type" value="Genomic_DNA"/>
</dbReference>
<feature type="domain" description="HTH araC/xylS-type" evidence="4">
    <location>
        <begin position="7"/>
        <end position="105"/>
    </location>
</feature>
<dbReference type="Pfam" id="PF12833">
    <property type="entry name" value="HTH_18"/>
    <property type="match status" value="1"/>
</dbReference>
<accession>A0A0A8VC59</accession>
<dbReference type="Gene3D" id="3.20.80.10">
    <property type="entry name" value="Regulatory factor, effector binding domain"/>
    <property type="match status" value="1"/>
</dbReference>
<dbReference type="OrthoDB" id="9783876at2"/>
<keyword evidence="1" id="KW-0805">Transcription regulation</keyword>
<dbReference type="AlphaFoldDB" id="A0A0A8VC59"/>
<proteinExistence type="predicted"/>
<evidence type="ECO:0000256" key="2">
    <source>
        <dbReference type="ARBA" id="ARBA00023125"/>
    </source>
</evidence>
<evidence type="ECO:0000256" key="3">
    <source>
        <dbReference type="ARBA" id="ARBA00023163"/>
    </source>
</evidence>
<keyword evidence="7" id="KW-1185">Reference proteome</keyword>
<dbReference type="InterPro" id="IPR009057">
    <property type="entry name" value="Homeodomain-like_sf"/>
</dbReference>
<protein>
    <submittedName>
        <fullName evidence="5">F1 capsule positive regulator</fullName>
    </submittedName>
    <submittedName>
        <fullName evidence="6">Putative right origin-binding protein</fullName>
    </submittedName>
</protein>
<dbReference type="Proteomes" id="UP000255169">
    <property type="component" value="Unassembled WGS sequence"/>
</dbReference>
<dbReference type="SUPFAM" id="SSF55136">
    <property type="entry name" value="Probable bacterial effector-binding domain"/>
    <property type="match status" value="1"/>
</dbReference>
<dbReference type="SMART" id="SM00342">
    <property type="entry name" value="HTH_ARAC"/>
    <property type="match status" value="1"/>
</dbReference>
<evidence type="ECO:0000313" key="6">
    <source>
        <dbReference type="EMBL" id="SUP99326.1"/>
    </source>
</evidence>
<dbReference type="InterPro" id="IPR050959">
    <property type="entry name" value="MarA-like"/>
</dbReference>
<dbReference type="SUPFAM" id="SSF46689">
    <property type="entry name" value="Homeodomain-like"/>
    <property type="match status" value="1"/>
</dbReference>
<dbReference type="Gene3D" id="1.10.10.60">
    <property type="entry name" value="Homeodomain-like"/>
    <property type="match status" value="2"/>
</dbReference>
<evidence type="ECO:0000256" key="1">
    <source>
        <dbReference type="ARBA" id="ARBA00023015"/>
    </source>
</evidence>
<reference evidence="5" key="1">
    <citation type="journal article" date="2015" name="Genome Announc.">
        <title>Complete Genome Sequence of Yersinia ruckeri Strain CSF007-82, Etiologic Agent of Red Mouth Disease in Salmonid Fish.</title>
        <authorList>
            <person name="Nelson M.C."/>
            <person name="LaPatra S.E."/>
            <person name="Welch T.J."/>
            <person name="Graf J."/>
        </authorList>
    </citation>
    <scope>NUCLEOTIDE SEQUENCE</scope>
    <source>
        <strain evidence="5">CSF007-82</strain>
    </source>
</reference>
<reference evidence="6 7" key="2">
    <citation type="submission" date="2018-06" db="EMBL/GenBank/DDBJ databases">
        <authorList>
            <consortium name="Pathogen Informatics"/>
            <person name="Doyle S."/>
        </authorList>
    </citation>
    <scope>NUCLEOTIDE SEQUENCE [LARGE SCALE GENOMIC DNA]</scope>
    <source>
        <strain evidence="6 7">NCTC10476</strain>
    </source>
</reference>
<dbReference type="KEGG" id="yrb:UGYR_00755"/>
<dbReference type="EMBL" id="UHJG01000001">
    <property type="protein sequence ID" value="SUP99326.1"/>
    <property type="molecule type" value="Genomic_DNA"/>
</dbReference>
<dbReference type="InterPro" id="IPR018060">
    <property type="entry name" value="HTH_AraC"/>
</dbReference>
<dbReference type="RefSeq" id="WP_004721154.1">
    <property type="nucleotide sequence ID" value="NZ_CABIHT010000069.1"/>
</dbReference>
<dbReference type="InterPro" id="IPR011256">
    <property type="entry name" value="Reg_factor_effector_dom_sf"/>
</dbReference>
<name>A0A0A8VC59_YERRU</name>
<dbReference type="GO" id="GO:0003700">
    <property type="term" value="F:DNA-binding transcription factor activity"/>
    <property type="evidence" value="ECO:0007669"/>
    <property type="project" value="InterPro"/>
</dbReference>
<evidence type="ECO:0000313" key="5">
    <source>
        <dbReference type="EMBL" id="CEK27332.1"/>
    </source>
</evidence>